<organism evidence="10 11">
    <name type="scientific">Catenovulum sediminis</name>
    <dbReference type="NCBI Taxonomy" id="1740262"/>
    <lineage>
        <taxon>Bacteria</taxon>
        <taxon>Pseudomonadati</taxon>
        <taxon>Pseudomonadota</taxon>
        <taxon>Gammaproteobacteria</taxon>
        <taxon>Alteromonadales</taxon>
        <taxon>Alteromonadaceae</taxon>
        <taxon>Catenovulum</taxon>
    </lineage>
</organism>
<dbReference type="InterPro" id="IPR013130">
    <property type="entry name" value="Fe3_Rdtase_TM_dom"/>
</dbReference>
<keyword evidence="11" id="KW-1185">Reference proteome</keyword>
<evidence type="ECO:0000313" key="11">
    <source>
        <dbReference type="Proteomes" id="UP001467690"/>
    </source>
</evidence>
<accession>A0ABV1RL25</accession>
<keyword evidence="7 8" id="KW-0472">Membrane</keyword>
<comment type="cofactor">
    <cofactor evidence="8">
        <name>FMN</name>
        <dbReference type="ChEBI" id="CHEBI:58210"/>
    </cofactor>
    <text evidence="8">Binds 1 FMN per subunit.</text>
</comment>
<feature type="transmembrane region" description="Helical" evidence="8">
    <location>
        <begin position="41"/>
        <end position="63"/>
    </location>
</feature>
<dbReference type="NCBIfam" id="NF003831">
    <property type="entry name" value="PRK05419.1-2"/>
    <property type="match status" value="1"/>
</dbReference>
<keyword evidence="8" id="KW-1003">Cell membrane</keyword>
<comment type="subcellular location">
    <subcellularLocation>
        <location evidence="8">Cell membrane</location>
        <topology evidence="8">Multi-pass membrane protein</topology>
    </subcellularLocation>
    <subcellularLocation>
        <location evidence="1">Membrane</location>
        <topology evidence="1">Multi-pass membrane protein</topology>
    </subcellularLocation>
</comment>
<reference evidence="10 11" key="1">
    <citation type="submission" date="2024-06" db="EMBL/GenBank/DDBJ databases">
        <authorList>
            <person name="Chen R.Y."/>
        </authorList>
    </citation>
    <scope>NUCLEOTIDE SEQUENCE [LARGE SCALE GENOMIC DNA]</scope>
    <source>
        <strain evidence="10 11">D2</strain>
    </source>
</reference>
<comment type="function">
    <text evidence="8">Part of the MsrPQ system that repairs oxidized periplasmic proteins containing methionine sulfoxide residues (Met-O), using respiratory chain electrons. Thus protects these proteins from oxidative-stress damage caused by reactive species of oxygen and chlorine generated by the host defense mechanisms. MsrPQ is essential for the maintenance of envelope integrity under bleach stress, rescuing a wide series of structurally unrelated periplasmic proteins from methionine oxidation. MsrQ provides electrons for reduction to the reductase catalytic subunit MsrP, using the quinone pool of the respiratory chain.</text>
</comment>
<evidence type="ECO:0000256" key="1">
    <source>
        <dbReference type="ARBA" id="ARBA00004141"/>
    </source>
</evidence>
<proteinExistence type="inferred from homology"/>
<evidence type="ECO:0000256" key="6">
    <source>
        <dbReference type="ARBA" id="ARBA00023004"/>
    </source>
</evidence>
<comment type="subunit">
    <text evidence="8">Heterodimer of a catalytic subunit (MsrP) and a heme-binding subunit (MsrQ).</text>
</comment>
<dbReference type="HAMAP" id="MF_01207">
    <property type="entry name" value="MsrQ"/>
    <property type="match status" value="1"/>
</dbReference>
<sequence length="201" mass="23496">MTTRVKVIFFKTIIHLIAFGLLSINYYASITDQNGADPVKAIIHFTGIGALNLLLMSLLFSPIAKQLKQPWLMQCRRLVGLYSFCYTTLHILNFWWFELAFDVSLFLSELAQRPYIWLGLLAFLILLCMAMTSPLFVRRKMGAHWQQLHNWVYLAVILVWIHFYWSRKADIGETIIYITVIAFVLLLRKTKIKKWLALPKV</sequence>
<evidence type="ECO:0000259" key="9">
    <source>
        <dbReference type="Pfam" id="PF01794"/>
    </source>
</evidence>
<dbReference type="Proteomes" id="UP001467690">
    <property type="component" value="Unassembled WGS sequence"/>
</dbReference>
<name>A0ABV1RL25_9ALTE</name>
<dbReference type="RefSeq" id="WP_350402706.1">
    <property type="nucleotide sequence ID" value="NZ_JBELOE010000265.1"/>
</dbReference>
<evidence type="ECO:0000256" key="5">
    <source>
        <dbReference type="ARBA" id="ARBA00022989"/>
    </source>
</evidence>
<gene>
    <name evidence="8 10" type="primary">msrQ</name>
    <name evidence="10" type="ORF">ABS311_17305</name>
</gene>
<dbReference type="PANTHER" id="PTHR36964">
    <property type="entry name" value="PROTEIN-METHIONINE-SULFOXIDE REDUCTASE HEME-BINDING SUBUNIT MSRQ"/>
    <property type="match status" value="1"/>
</dbReference>
<evidence type="ECO:0000256" key="2">
    <source>
        <dbReference type="ARBA" id="ARBA00022448"/>
    </source>
</evidence>
<protein>
    <recommendedName>
        <fullName evidence="8">Protein-methionine-sulfoxide reductase heme-binding subunit MsrQ</fullName>
    </recommendedName>
    <alternativeName>
        <fullName evidence="8">Flavocytochrome MsrQ</fullName>
    </alternativeName>
</protein>
<keyword evidence="4 8" id="KW-0812">Transmembrane</keyword>
<comment type="cofactor">
    <cofactor evidence="8">
        <name>heme b</name>
        <dbReference type="ChEBI" id="CHEBI:60344"/>
    </cofactor>
    <text evidence="8">Binds 1 heme b (iron(II)-protoporphyrin IX) group per subunit.</text>
</comment>
<feature type="transmembrane region" description="Helical" evidence="8">
    <location>
        <begin position="116"/>
        <end position="136"/>
    </location>
</feature>
<feature type="transmembrane region" description="Helical" evidence="8">
    <location>
        <begin position="148"/>
        <end position="165"/>
    </location>
</feature>
<feature type="transmembrane region" description="Helical" evidence="8">
    <location>
        <begin position="7"/>
        <end position="29"/>
    </location>
</feature>
<dbReference type="Pfam" id="PF01794">
    <property type="entry name" value="Ferric_reduct"/>
    <property type="match status" value="1"/>
</dbReference>
<keyword evidence="3 8" id="KW-0349">Heme</keyword>
<feature type="transmembrane region" description="Helical" evidence="8">
    <location>
        <begin position="75"/>
        <end position="96"/>
    </location>
</feature>
<comment type="similarity">
    <text evidence="8">Belongs to the MsrQ family.</text>
</comment>
<evidence type="ECO:0000256" key="7">
    <source>
        <dbReference type="ARBA" id="ARBA00023136"/>
    </source>
</evidence>
<dbReference type="PANTHER" id="PTHR36964:SF1">
    <property type="entry name" value="PROTEIN-METHIONINE-SULFOXIDE REDUCTASE HEME-BINDING SUBUNIT MSRQ"/>
    <property type="match status" value="1"/>
</dbReference>
<keyword evidence="8" id="KW-0288">FMN</keyword>
<evidence type="ECO:0000313" key="10">
    <source>
        <dbReference type="EMBL" id="MER2493639.1"/>
    </source>
</evidence>
<evidence type="ECO:0000256" key="3">
    <source>
        <dbReference type="ARBA" id="ARBA00022617"/>
    </source>
</evidence>
<comment type="caution">
    <text evidence="10">The sequence shown here is derived from an EMBL/GenBank/DDBJ whole genome shotgun (WGS) entry which is preliminary data.</text>
</comment>
<keyword evidence="8" id="KW-0285">Flavoprotein</keyword>
<feature type="domain" description="Ferric oxidoreductase" evidence="9">
    <location>
        <begin position="46"/>
        <end position="158"/>
    </location>
</feature>
<dbReference type="EMBL" id="JBELOE010000265">
    <property type="protein sequence ID" value="MER2493639.1"/>
    <property type="molecule type" value="Genomic_DNA"/>
</dbReference>
<feature type="transmembrane region" description="Helical" evidence="8">
    <location>
        <begin position="171"/>
        <end position="187"/>
    </location>
</feature>
<keyword evidence="8" id="KW-0249">Electron transport</keyword>
<keyword evidence="6 8" id="KW-0408">Iron</keyword>
<dbReference type="InterPro" id="IPR022837">
    <property type="entry name" value="MsrQ-like"/>
</dbReference>
<keyword evidence="8" id="KW-0479">Metal-binding</keyword>
<evidence type="ECO:0000256" key="4">
    <source>
        <dbReference type="ARBA" id="ARBA00022692"/>
    </source>
</evidence>
<keyword evidence="2 8" id="KW-0813">Transport</keyword>
<evidence type="ECO:0000256" key="8">
    <source>
        <dbReference type="HAMAP-Rule" id="MF_01207"/>
    </source>
</evidence>
<keyword evidence="5 8" id="KW-1133">Transmembrane helix</keyword>